<dbReference type="Proteomes" id="UP000023351">
    <property type="component" value="Unassembled WGS sequence"/>
</dbReference>
<comment type="caution">
    <text evidence="1">The sequence shown here is derived from an EMBL/GenBank/DDBJ whole genome shotgun (WGS) entry which is preliminary data.</text>
</comment>
<evidence type="ECO:0000313" key="1">
    <source>
        <dbReference type="EMBL" id="EUA71986.1"/>
    </source>
</evidence>
<organism evidence="1 2">
    <name type="scientific">Mycobacteroides abscessus subsp. bolletii 1513</name>
    <dbReference type="NCBI Taxonomy" id="1299321"/>
    <lineage>
        <taxon>Bacteria</taxon>
        <taxon>Bacillati</taxon>
        <taxon>Actinomycetota</taxon>
        <taxon>Actinomycetes</taxon>
        <taxon>Mycobacteriales</taxon>
        <taxon>Mycobacteriaceae</taxon>
        <taxon>Mycobacteroides</taxon>
        <taxon>Mycobacteroides abscessus</taxon>
    </lineage>
</organism>
<name>X8DVF9_9MYCO</name>
<protein>
    <submittedName>
        <fullName evidence="1">Putative peptidase domain protein</fullName>
    </submittedName>
</protein>
<sequence>MKTGGAQTFFMPLWMLAVALGKWLPSPSDVVRGGIAPGWLAGRLRAP</sequence>
<dbReference type="PATRIC" id="fig|1299321.3.peg.2021"/>
<dbReference type="AlphaFoldDB" id="X8DVF9"/>
<proteinExistence type="predicted"/>
<reference evidence="1 2" key="1">
    <citation type="submission" date="2013-12" db="EMBL/GenBank/DDBJ databases">
        <authorList>
            <person name="Zelazny A."/>
            <person name="Olivier K."/>
            <person name="Holland S."/>
            <person name="Lenaerts A."/>
            <person name="Ordway D."/>
            <person name="DeGroote M.A."/>
            <person name="Parker T."/>
            <person name="Sizemore C."/>
            <person name="Tallon L.J."/>
            <person name="Sadzewicz L.K."/>
            <person name="Sengamalay N."/>
            <person name="Fraser C.M."/>
            <person name="Hine E."/>
            <person name="Shefchek K.A."/>
            <person name="Das S.P."/>
            <person name="Tettelin H."/>
        </authorList>
    </citation>
    <scope>NUCLEOTIDE SEQUENCE [LARGE SCALE GENOMIC DNA]</scope>
    <source>
        <strain evidence="1 2">1513</strain>
    </source>
</reference>
<accession>X8DVF9</accession>
<gene>
    <name evidence="1" type="ORF">I540_2095</name>
</gene>
<dbReference type="EMBL" id="JAOJ01000002">
    <property type="protein sequence ID" value="EUA71986.1"/>
    <property type="molecule type" value="Genomic_DNA"/>
</dbReference>
<evidence type="ECO:0000313" key="2">
    <source>
        <dbReference type="Proteomes" id="UP000023351"/>
    </source>
</evidence>